<feature type="transmembrane region" description="Helical" evidence="8">
    <location>
        <begin position="476"/>
        <end position="498"/>
    </location>
</feature>
<dbReference type="EMBL" id="AMQM01000746">
    <property type="status" value="NOT_ANNOTATED_CDS"/>
    <property type="molecule type" value="Genomic_DNA"/>
</dbReference>
<keyword evidence="6 8" id="KW-0472">Membrane</keyword>
<dbReference type="SUPFAM" id="SSF103473">
    <property type="entry name" value="MFS general substrate transporter"/>
    <property type="match status" value="2"/>
</dbReference>
<dbReference type="AlphaFoldDB" id="T1EKD7"/>
<gene>
    <name evidence="10" type="primary">20197037</name>
    <name evidence="9" type="ORF">HELRODRAFT_149824</name>
</gene>
<feature type="transmembrane region" description="Helical" evidence="8">
    <location>
        <begin position="134"/>
        <end position="155"/>
    </location>
</feature>
<evidence type="ECO:0000256" key="3">
    <source>
        <dbReference type="ARBA" id="ARBA00022692"/>
    </source>
</evidence>
<evidence type="ECO:0000256" key="8">
    <source>
        <dbReference type="SAM" id="Phobius"/>
    </source>
</evidence>
<evidence type="ECO:0000256" key="5">
    <source>
        <dbReference type="ARBA" id="ARBA00022989"/>
    </source>
</evidence>
<comment type="similarity">
    <text evidence="2 7">Belongs to the major facilitator superfamily. Proton-dependent oligopeptide transporter (POT/PTR) (TC 2.A.17) family.</text>
</comment>
<dbReference type="EnsemblMetazoa" id="HelroT149824">
    <property type="protein sequence ID" value="HelroP149824"/>
    <property type="gene ID" value="HelroG149824"/>
</dbReference>
<proteinExistence type="inferred from homology"/>
<reference evidence="9 11" key="2">
    <citation type="journal article" date="2013" name="Nature">
        <title>Insights into bilaterian evolution from three spiralian genomes.</title>
        <authorList>
            <person name="Simakov O."/>
            <person name="Marletaz F."/>
            <person name="Cho S.J."/>
            <person name="Edsinger-Gonzales E."/>
            <person name="Havlak P."/>
            <person name="Hellsten U."/>
            <person name="Kuo D.H."/>
            <person name="Larsson T."/>
            <person name="Lv J."/>
            <person name="Arendt D."/>
            <person name="Savage R."/>
            <person name="Osoegawa K."/>
            <person name="de Jong P."/>
            <person name="Grimwood J."/>
            <person name="Chapman J.A."/>
            <person name="Shapiro H."/>
            <person name="Aerts A."/>
            <person name="Otillar R.P."/>
            <person name="Terry A.Y."/>
            <person name="Boore J.L."/>
            <person name="Grigoriev I.V."/>
            <person name="Lindberg D.R."/>
            <person name="Seaver E.C."/>
            <person name="Weisblat D.A."/>
            <person name="Putnam N.H."/>
            <person name="Rokhsar D.S."/>
        </authorList>
    </citation>
    <scope>NUCLEOTIDE SEQUENCE</scope>
</reference>
<dbReference type="InterPro" id="IPR018456">
    <property type="entry name" value="PTR2_symporter_CS"/>
</dbReference>
<feature type="transmembrane region" description="Helical" evidence="8">
    <location>
        <begin position="442"/>
        <end position="464"/>
    </location>
</feature>
<keyword evidence="4" id="KW-0571">Peptide transport</keyword>
<keyword evidence="5 8" id="KW-1133">Transmembrane helix</keyword>
<dbReference type="FunFam" id="1.20.1250.20:FF:000813">
    <property type="entry name" value="Solute carrier family 15 member 4"/>
    <property type="match status" value="1"/>
</dbReference>
<dbReference type="OrthoDB" id="8904098at2759"/>
<organism evidence="10 11">
    <name type="scientific">Helobdella robusta</name>
    <name type="common">Californian leech</name>
    <dbReference type="NCBI Taxonomy" id="6412"/>
    <lineage>
        <taxon>Eukaryota</taxon>
        <taxon>Metazoa</taxon>
        <taxon>Spiralia</taxon>
        <taxon>Lophotrochozoa</taxon>
        <taxon>Annelida</taxon>
        <taxon>Clitellata</taxon>
        <taxon>Hirudinea</taxon>
        <taxon>Rhynchobdellida</taxon>
        <taxon>Glossiphoniidae</taxon>
        <taxon>Helobdella</taxon>
    </lineage>
</organism>
<keyword evidence="11" id="KW-1185">Reference proteome</keyword>
<comment type="subcellular location">
    <subcellularLocation>
        <location evidence="1 7">Membrane</location>
        <topology evidence="1 7">Multi-pass membrane protein</topology>
    </subcellularLocation>
</comment>
<feature type="transmembrane region" description="Helical" evidence="8">
    <location>
        <begin position="64"/>
        <end position="81"/>
    </location>
</feature>
<dbReference type="CTD" id="20197037"/>
<evidence type="ECO:0000256" key="1">
    <source>
        <dbReference type="ARBA" id="ARBA00004141"/>
    </source>
</evidence>
<evidence type="ECO:0000313" key="10">
    <source>
        <dbReference type="EnsemblMetazoa" id="HelroP149824"/>
    </source>
</evidence>
<dbReference type="GO" id="GO:0006857">
    <property type="term" value="P:oligopeptide transport"/>
    <property type="evidence" value="ECO:0007669"/>
    <property type="project" value="InterPro"/>
</dbReference>
<name>T1EKD7_HELRO</name>
<evidence type="ECO:0000256" key="7">
    <source>
        <dbReference type="RuleBase" id="RU003755"/>
    </source>
</evidence>
<feature type="transmembrane region" description="Helical" evidence="8">
    <location>
        <begin position="35"/>
        <end position="57"/>
    </location>
</feature>
<dbReference type="OMA" id="QMMGVWF"/>
<feature type="transmembrane region" description="Helical" evidence="8">
    <location>
        <begin position="518"/>
        <end position="538"/>
    </location>
</feature>
<evidence type="ECO:0000256" key="2">
    <source>
        <dbReference type="ARBA" id="ARBA00005982"/>
    </source>
</evidence>
<dbReference type="GO" id="GO:0022857">
    <property type="term" value="F:transmembrane transporter activity"/>
    <property type="evidence" value="ECO:0000318"/>
    <property type="project" value="GO_Central"/>
</dbReference>
<dbReference type="eggNOG" id="KOG1237">
    <property type="taxonomic scope" value="Eukaryota"/>
</dbReference>
<dbReference type="InterPro" id="IPR036259">
    <property type="entry name" value="MFS_trans_sf"/>
</dbReference>
<evidence type="ECO:0000256" key="6">
    <source>
        <dbReference type="ARBA" id="ARBA00023136"/>
    </source>
</evidence>
<sequence length="541" mass="61338">VLAAEVAERFAFYGLLCNMALFLNSDPLLWASYNAINAILIFTGVSYFMTLLGGWLADSCLGKYKTVILFFLFYVGGYSMWPSLHNSKLNSDCKSRSEAPSWCSSIAHNGSYDNSTIYDISYDRVSLSEERCSWAVFLSLTIIAIGYGGVRVNIVPFGALQVEDQGSHSLRVYFNWLYWCINVGSFLAYLVLGYVQQNISYFYGYLVPLCSLLLAWIIFASGGLFLYVRKKEAGSSPLTDVIKVLISSIKYSCRKAHVLENEEFVSNFFYPSSSSTSCLDRASFSNGGDRPEQHVHDTKMFCKILVVLLSMIPYWTIYYQMQTTFFVQGLHMKLDFNATNMTLPATWLSLFNIVFIILLVPLLDRVIYPFFDSRQISPTLRLRILTGMFFSMIAMIVAGIVERIRLEIYWGSDNIGYPHIQIIACTTYYAANMSIFWQVPQYLLLALSEVFSSIAGLEMSYIYAPRSIQSMIMGMFYWSQGIGAILGFVVVMATEGSWFPSLDDHPDKMENNCHLDYYFFTLAGIQVVGALLFCLVSWSMD</sequence>
<dbReference type="Pfam" id="PF00854">
    <property type="entry name" value="PTR2"/>
    <property type="match status" value="1"/>
</dbReference>
<keyword evidence="4" id="KW-0653">Protein transport</keyword>
<feature type="transmembrane region" description="Helical" evidence="8">
    <location>
        <begin position="341"/>
        <end position="363"/>
    </location>
</feature>
<dbReference type="KEGG" id="hro:HELRODRAFT_149824"/>
<feature type="transmembrane region" description="Helical" evidence="8">
    <location>
        <begin position="300"/>
        <end position="321"/>
    </location>
</feature>
<dbReference type="RefSeq" id="XP_009019302.1">
    <property type="nucleotide sequence ID" value="XM_009021054.1"/>
</dbReference>
<evidence type="ECO:0000256" key="4">
    <source>
        <dbReference type="ARBA" id="ARBA00022856"/>
    </source>
</evidence>
<dbReference type="Proteomes" id="UP000015101">
    <property type="component" value="Unassembled WGS sequence"/>
</dbReference>
<keyword evidence="7" id="KW-0813">Transport</keyword>
<dbReference type="PANTHER" id="PTHR11654">
    <property type="entry name" value="OLIGOPEPTIDE TRANSPORTER-RELATED"/>
    <property type="match status" value="1"/>
</dbReference>
<feature type="transmembrane region" description="Helical" evidence="8">
    <location>
        <begin position="384"/>
        <end position="401"/>
    </location>
</feature>
<dbReference type="GeneID" id="20197037"/>
<dbReference type="GO" id="GO:0016020">
    <property type="term" value="C:membrane"/>
    <property type="evidence" value="ECO:0000318"/>
    <property type="project" value="GO_Central"/>
</dbReference>
<dbReference type="PROSITE" id="PS01023">
    <property type="entry name" value="PTR2_2"/>
    <property type="match status" value="1"/>
</dbReference>
<feature type="transmembrane region" description="Helical" evidence="8">
    <location>
        <begin position="202"/>
        <end position="228"/>
    </location>
</feature>
<dbReference type="InParanoid" id="T1EKD7"/>
<accession>T1EKD7</accession>
<evidence type="ECO:0008006" key="12">
    <source>
        <dbReference type="Google" id="ProtNLM"/>
    </source>
</evidence>
<reference evidence="11" key="1">
    <citation type="submission" date="2012-12" db="EMBL/GenBank/DDBJ databases">
        <authorList>
            <person name="Hellsten U."/>
            <person name="Grimwood J."/>
            <person name="Chapman J.A."/>
            <person name="Shapiro H."/>
            <person name="Aerts A."/>
            <person name="Otillar R.P."/>
            <person name="Terry A.Y."/>
            <person name="Boore J.L."/>
            <person name="Simakov O."/>
            <person name="Marletaz F."/>
            <person name="Cho S.-J."/>
            <person name="Edsinger-Gonzales E."/>
            <person name="Havlak P."/>
            <person name="Kuo D.-H."/>
            <person name="Larsson T."/>
            <person name="Lv J."/>
            <person name="Arendt D."/>
            <person name="Savage R."/>
            <person name="Osoegawa K."/>
            <person name="de Jong P."/>
            <person name="Lindberg D.R."/>
            <person name="Seaver E.C."/>
            <person name="Weisblat D.A."/>
            <person name="Putnam N.H."/>
            <person name="Grigoriev I.V."/>
            <person name="Rokhsar D.S."/>
        </authorList>
    </citation>
    <scope>NUCLEOTIDE SEQUENCE</scope>
</reference>
<protein>
    <recommendedName>
        <fullName evidence="12">Major facilitator superfamily (MFS) profile domain-containing protein</fullName>
    </recommendedName>
</protein>
<keyword evidence="3 7" id="KW-0812">Transmembrane</keyword>
<dbReference type="EMBL" id="KB096742">
    <property type="protein sequence ID" value="ESO01894.1"/>
    <property type="molecule type" value="Genomic_DNA"/>
</dbReference>
<dbReference type="InterPro" id="IPR000109">
    <property type="entry name" value="POT_fam"/>
</dbReference>
<reference evidence="10" key="3">
    <citation type="submission" date="2015-06" db="UniProtKB">
        <authorList>
            <consortium name="EnsemblMetazoa"/>
        </authorList>
    </citation>
    <scope>IDENTIFICATION</scope>
</reference>
<dbReference type="GO" id="GO:0055085">
    <property type="term" value="P:transmembrane transport"/>
    <property type="evidence" value="ECO:0000318"/>
    <property type="project" value="GO_Central"/>
</dbReference>
<dbReference type="HOGENOM" id="CLU_009313_6_1_1"/>
<dbReference type="Gene3D" id="1.20.1250.20">
    <property type="entry name" value="MFS general substrate transporter like domains"/>
    <property type="match status" value="1"/>
</dbReference>
<feature type="transmembrane region" description="Helical" evidence="8">
    <location>
        <begin position="176"/>
        <end position="196"/>
    </location>
</feature>
<evidence type="ECO:0000313" key="11">
    <source>
        <dbReference type="Proteomes" id="UP000015101"/>
    </source>
</evidence>
<evidence type="ECO:0000313" key="9">
    <source>
        <dbReference type="EMBL" id="ESO01894.1"/>
    </source>
</evidence>